<sequence length="160" mass="18367">MLNDNIIVYPQKVVEGINEMVPRNNTQPFIGGKVAEYVDWNVTTLLKTWYKPKIFGEFISGYAVIINVEAASLFNNALEQFPITYRKRFRLDDVLITWLLADSLNIQRIHTNMIGKCRQSKSDGSISWNRSLAIVHCVEIERDSIDRVIVEQNADDSTTM</sequence>
<protein>
    <submittedName>
        <fullName evidence="2">Uncharacterized protein</fullName>
    </submittedName>
</protein>
<dbReference type="AlphaFoldDB" id="A0A914WIV7"/>
<name>A0A914WIV7_9BILA</name>
<dbReference type="WBParaSite" id="PSAMB.scaffold4291size15087.g23947.t1">
    <property type="protein sequence ID" value="PSAMB.scaffold4291size15087.g23947.t1"/>
    <property type="gene ID" value="PSAMB.scaffold4291size15087.g23947"/>
</dbReference>
<accession>A0A914WIV7</accession>
<organism evidence="1 2">
    <name type="scientific">Plectus sambesii</name>
    <dbReference type="NCBI Taxonomy" id="2011161"/>
    <lineage>
        <taxon>Eukaryota</taxon>
        <taxon>Metazoa</taxon>
        <taxon>Ecdysozoa</taxon>
        <taxon>Nematoda</taxon>
        <taxon>Chromadorea</taxon>
        <taxon>Plectida</taxon>
        <taxon>Plectina</taxon>
        <taxon>Plectoidea</taxon>
        <taxon>Plectidae</taxon>
        <taxon>Plectus</taxon>
    </lineage>
</organism>
<dbReference type="Proteomes" id="UP000887566">
    <property type="component" value="Unplaced"/>
</dbReference>
<evidence type="ECO:0000313" key="1">
    <source>
        <dbReference type="Proteomes" id="UP000887566"/>
    </source>
</evidence>
<proteinExistence type="predicted"/>
<keyword evidence="1" id="KW-1185">Reference proteome</keyword>
<reference evidence="2" key="1">
    <citation type="submission" date="2022-11" db="UniProtKB">
        <authorList>
            <consortium name="WormBaseParasite"/>
        </authorList>
    </citation>
    <scope>IDENTIFICATION</scope>
</reference>
<evidence type="ECO:0000313" key="2">
    <source>
        <dbReference type="WBParaSite" id="PSAMB.scaffold4291size15087.g23947.t1"/>
    </source>
</evidence>